<dbReference type="EMBL" id="SOSA01001528">
    <property type="protein sequence ID" value="THC87069.1"/>
    <property type="molecule type" value="Genomic_DNA"/>
</dbReference>
<dbReference type="AlphaFoldDB" id="A0A4S3IXJ6"/>
<sequence>MPKPFDFEDYSLGGRFLLRFNHSEQEKQEREEQEREEQEREECSGSSGVVKVQKQLDDACLSLSIALLDHPLKGDLFESTVIGFLAALGVDPAKQIFREPYGYTGYLSGLVKMAQMLVVERAVQMADDGTVAHPADALDAMRERFLLHGVCAPFAWITRLRTYGKKVQNTTTSQGYIYWSDDEQTLSYKGLRLTMAGFRRFVRVEVELAQAELEELFLVHDEEDRGDVVPHLPLAELQDDPTNNQRGWNFLQYRPNRSVLPVDRERWLLNRVLTSNWLREEFLDVEKTDAQVVWRMAAVHRYLKQVDQFLQRLLLLVYITAAQPARATELLSLRHVNSVHGRHRNILIEHGLVSTVTAYHKGYSVSNSTKIIHRYLPKAVSELVVYYLWLVLPFAQSVERLVYGRKGNKSPFLWPRGEGSWDPDRLRTVLQREAQEQLQTKINILSYRHAAIAISRVHLKCGGFKRDYGSNDAVFNEQASHGSWIAGTVYARGLQEAPGHVEARRRRYRAISREWHGFLGFEAYLGARKRPLRDTDGAGEGSGGGRKGVREYISVEMD</sequence>
<dbReference type="VEuPathDB" id="FungiDB:EYZ11_013485"/>
<proteinExistence type="predicted"/>
<dbReference type="Proteomes" id="UP000308092">
    <property type="component" value="Unassembled WGS sequence"/>
</dbReference>
<feature type="compositionally biased region" description="Basic and acidic residues" evidence="1">
    <location>
        <begin position="22"/>
        <end position="43"/>
    </location>
</feature>
<reference evidence="2 3" key="1">
    <citation type="submission" date="2019-03" db="EMBL/GenBank/DDBJ databases">
        <title>The genome sequence of a newly discovered highly antifungal drug resistant Aspergillus species, Aspergillus tanneri NIH 1004.</title>
        <authorList>
            <person name="Mounaud S."/>
            <person name="Singh I."/>
            <person name="Joardar V."/>
            <person name="Pakala S."/>
            <person name="Pakala S."/>
            <person name="Venepally P."/>
            <person name="Hoover J."/>
            <person name="Nierman W."/>
            <person name="Chung J."/>
            <person name="Losada L."/>
        </authorList>
    </citation>
    <scope>NUCLEOTIDE SEQUENCE [LARGE SCALE GENOMIC DNA]</scope>
    <source>
        <strain evidence="2 3">NIH1004</strain>
    </source>
</reference>
<evidence type="ECO:0000256" key="1">
    <source>
        <dbReference type="SAM" id="MobiDB-lite"/>
    </source>
</evidence>
<protein>
    <submittedName>
        <fullName evidence="2">Uncharacterized protein</fullName>
    </submittedName>
</protein>
<name>A0A4S3IXJ6_9EURO</name>
<accession>A0A4S3IXJ6</accession>
<feature type="region of interest" description="Disordered" evidence="1">
    <location>
        <begin position="22"/>
        <end position="48"/>
    </location>
</feature>
<dbReference type="STRING" id="1220188.A0A4S3IXJ6"/>
<gene>
    <name evidence="2" type="ORF">EYZ11_013485</name>
</gene>
<evidence type="ECO:0000313" key="2">
    <source>
        <dbReference type="EMBL" id="THC87069.1"/>
    </source>
</evidence>
<evidence type="ECO:0000313" key="3">
    <source>
        <dbReference type="Proteomes" id="UP000308092"/>
    </source>
</evidence>
<comment type="caution">
    <text evidence="2">The sequence shown here is derived from an EMBL/GenBank/DDBJ whole genome shotgun (WGS) entry which is preliminary data.</text>
</comment>
<keyword evidence="3" id="KW-1185">Reference proteome</keyword>
<organism evidence="2 3">
    <name type="scientific">Aspergillus tanneri</name>
    <dbReference type="NCBI Taxonomy" id="1220188"/>
    <lineage>
        <taxon>Eukaryota</taxon>
        <taxon>Fungi</taxon>
        <taxon>Dikarya</taxon>
        <taxon>Ascomycota</taxon>
        <taxon>Pezizomycotina</taxon>
        <taxon>Eurotiomycetes</taxon>
        <taxon>Eurotiomycetidae</taxon>
        <taxon>Eurotiales</taxon>
        <taxon>Aspergillaceae</taxon>
        <taxon>Aspergillus</taxon>
        <taxon>Aspergillus subgen. Circumdati</taxon>
    </lineage>
</organism>